<proteinExistence type="predicted"/>
<gene>
    <name evidence="1" type="ORF">AMJ44_15415</name>
</gene>
<reference evidence="1 2" key="1">
    <citation type="journal article" date="2015" name="Microbiome">
        <title>Genomic resolution of linkages in carbon, nitrogen, and sulfur cycling among widespread estuary sediment bacteria.</title>
        <authorList>
            <person name="Baker B.J."/>
            <person name="Lazar C.S."/>
            <person name="Teske A.P."/>
            <person name="Dick G.J."/>
        </authorList>
    </citation>
    <scope>NUCLEOTIDE SEQUENCE [LARGE SCALE GENOMIC DNA]</scope>
    <source>
        <strain evidence="1">DG_54_3</strain>
    </source>
</reference>
<accession>A0A0S7XJF1</accession>
<sequence>MQRIGRIDRRLNPENEARIIADHPEQKELRSKVVYWNFLPPEDLDVLLHLYQLVSHKTLRISKTFGIEGKKLLTEKDDYEALRNFNETYEGTTTLIEDMHLEYQRILKEHPELVDRLKMLPGRVFTGKEHPSKNAQAVFFCYRIPRPDYSLAGDEDEHPWTEEAGETKWYLYALASEAIYEEPAEIVDIIRSTPETPRVCRIEKQTLTDIRKKVEKHIKNTYLKRVQAPVVIQPKLKAWMELAER</sequence>
<organism evidence="1 2">
    <name type="scientific">candidate division WOR-1 bacterium DG_54_3</name>
    <dbReference type="NCBI Taxonomy" id="1703775"/>
    <lineage>
        <taxon>Bacteria</taxon>
        <taxon>Bacillati</taxon>
        <taxon>Saganbacteria</taxon>
    </lineage>
</organism>
<dbReference type="Proteomes" id="UP000051861">
    <property type="component" value="Unassembled WGS sequence"/>
</dbReference>
<evidence type="ECO:0000313" key="1">
    <source>
        <dbReference type="EMBL" id="KPJ62606.1"/>
    </source>
</evidence>
<dbReference type="AlphaFoldDB" id="A0A0S7XJF1"/>
<name>A0A0S7XJF1_UNCSA</name>
<comment type="caution">
    <text evidence="1">The sequence shown here is derived from an EMBL/GenBank/DDBJ whole genome shotgun (WGS) entry which is preliminary data.</text>
</comment>
<dbReference type="EMBL" id="LIZX01000263">
    <property type="protein sequence ID" value="KPJ62606.1"/>
    <property type="molecule type" value="Genomic_DNA"/>
</dbReference>
<protein>
    <submittedName>
        <fullName evidence="1">Uncharacterized protein</fullName>
    </submittedName>
</protein>
<evidence type="ECO:0000313" key="2">
    <source>
        <dbReference type="Proteomes" id="UP000051861"/>
    </source>
</evidence>